<feature type="domain" description="ABM" evidence="1">
    <location>
        <begin position="2"/>
        <end position="92"/>
    </location>
</feature>
<dbReference type="Gene3D" id="3.30.70.100">
    <property type="match status" value="1"/>
</dbReference>
<evidence type="ECO:0000313" key="2">
    <source>
        <dbReference type="EMBL" id="MBB5070917.1"/>
    </source>
</evidence>
<organism evidence="2 3">
    <name type="scientific">Saccharopolyspora gloriosae</name>
    <dbReference type="NCBI Taxonomy" id="455344"/>
    <lineage>
        <taxon>Bacteria</taxon>
        <taxon>Bacillati</taxon>
        <taxon>Actinomycetota</taxon>
        <taxon>Actinomycetes</taxon>
        <taxon>Pseudonocardiales</taxon>
        <taxon>Pseudonocardiaceae</taxon>
        <taxon>Saccharopolyspora</taxon>
    </lineage>
</organism>
<keyword evidence="2" id="KW-0503">Monooxygenase</keyword>
<dbReference type="Pfam" id="PF03992">
    <property type="entry name" value="ABM"/>
    <property type="match status" value="1"/>
</dbReference>
<dbReference type="PROSITE" id="PS51725">
    <property type="entry name" value="ABM"/>
    <property type="match status" value="1"/>
</dbReference>
<dbReference type="EMBL" id="JACHIV010000001">
    <property type="protein sequence ID" value="MBB5070917.1"/>
    <property type="molecule type" value="Genomic_DNA"/>
</dbReference>
<dbReference type="PANTHER" id="PTHR33336:SF1">
    <property type="entry name" value="(4S)-4-HYDROXY-5-PHOSPHONOOXYPENTANE-2,3-DIONE ISOMERASE"/>
    <property type="match status" value="1"/>
</dbReference>
<gene>
    <name evidence="2" type="ORF">BJ969_004005</name>
</gene>
<dbReference type="GO" id="GO:0005829">
    <property type="term" value="C:cytosol"/>
    <property type="evidence" value="ECO:0007669"/>
    <property type="project" value="TreeGrafter"/>
</dbReference>
<dbReference type="AlphaFoldDB" id="A0A840NRR5"/>
<dbReference type="InterPro" id="IPR011008">
    <property type="entry name" value="Dimeric_a/b-barrel"/>
</dbReference>
<protein>
    <submittedName>
        <fullName evidence="2">Quinol monooxygenase YgiN</fullName>
    </submittedName>
</protein>
<name>A0A840NRR5_9PSEU</name>
<dbReference type="InterPro" id="IPR050744">
    <property type="entry name" value="AI-2_Isomerase_LsrG"/>
</dbReference>
<comment type="caution">
    <text evidence="2">The sequence shown here is derived from an EMBL/GenBank/DDBJ whole genome shotgun (WGS) entry which is preliminary data.</text>
</comment>
<reference evidence="2 3" key="1">
    <citation type="submission" date="2020-08" db="EMBL/GenBank/DDBJ databases">
        <title>Sequencing the genomes of 1000 actinobacteria strains.</title>
        <authorList>
            <person name="Klenk H.-P."/>
        </authorList>
    </citation>
    <scope>NUCLEOTIDE SEQUENCE [LARGE SCALE GENOMIC DNA]</scope>
    <source>
        <strain evidence="2 3">DSM 45582</strain>
    </source>
</reference>
<accession>A0A840NRR5</accession>
<evidence type="ECO:0000259" key="1">
    <source>
        <dbReference type="PROSITE" id="PS51725"/>
    </source>
</evidence>
<dbReference type="Proteomes" id="UP000580474">
    <property type="component" value="Unassembled WGS sequence"/>
</dbReference>
<dbReference type="InterPro" id="IPR007138">
    <property type="entry name" value="ABM_dom"/>
</dbReference>
<proteinExistence type="predicted"/>
<sequence length="100" mass="10928">MLVLVASLQVKPGRRDDFLTAIKADAQASVAGEPGCVSFDVVVDTEDDHHFVLYEVYLDQAALEAHRASPHFAAWTEAAAEVLVPDGRKVTITERLLHES</sequence>
<dbReference type="PANTHER" id="PTHR33336">
    <property type="entry name" value="QUINOL MONOOXYGENASE YGIN-RELATED"/>
    <property type="match status" value="1"/>
</dbReference>
<keyword evidence="2" id="KW-0560">Oxidoreductase</keyword>
<dbReference type="GO" id="GO:0004497">
    <property type="term" value="F:monooxygenase activity"/>
    <property type="evidence" value="ECO:0007669"/>
    <property type="project" value="UniProtKB-KW"/>
</dbReference>
<keyword evidence="3" id="KW-1185">Reference proteome</keyword>
<dbReference type="RefSeq" id="WP_184480856.1">
    <property type="nucleotide sequence ID" value="NZ_JACHIV010000001.1"/>
</dbReference>
<dbReference type="SUPFAM" id="SSF54909">
    <property type="entry name" value="Dimeric alpha+beta barrel"/>
    <property type="match status" value="1"/>
</dbReference>
<evidence type="ECO:0000313" key="3">
    <source>
        <dbReference type="Proteomes" id="UP000580474"/>
    </source>
</evidence>